<dbReference type="EMBL" id="AFWT01000011">
    <property type="protein sequence ID" value="EGV31629.1"/>
    <property type="molecule type" value="Genomic_DNA"/>
</dbReference>
<dbReference type="Gene3D" id="1.20.1600.10">
    <property type="entry name" value="Outer membrane efflux proteins (OEP)"/>
    <property type="match status" value="1"/>
</dbReference>
<organism evidence="9 10">
    <name type="scientific">Thiorhodococcus drewsii AZ1</name>
    <dbReference type="NCBI Taxonomy" id="765913"/>
    <lineage>
        <taxon>Bacteria</taxon>
        <taxon>Pseudomonadati</taxon>
        <taxon>Pseudomonadota</taxon>
        <taxon>Gammaproteobacteria</taxon>
        <taxon>Chromatiales</taxon>
        <taxon>Chromatiaceae</taxon>
        <taxon>Thiorhodococcus</taxon>
    </lineage>
</organism>
<dbReference type="eggNOG" id="COG1538">
    <property type="taxonomic scope" value="Bacteria"/>
</dbReference>
<dbReference type="PANTHER" id="PTHR30026:SF20">
    <property type="entry name" value="OUTER MEMBRANE PROTEIN TOLC"/>
    <property type="match status" value="1"/>
</dbReference>
<keyword evidence="5" id="KW-0812">Transmembrane</keyword>
<evidence type="ECO:0000256" key="4">
    <source>
        <dbReference type="ARBA" id="ARBA00022452"/>
    </source>
</evidence>
<evidence type="ECO:0000256" key="5">
    <source>
        <dbReference type="ARBA" id="ARBA00022692"/>
    </source>
</evidence>
<keyword evidence="7" id="KW-0998">Cell outer membrane</keyword>
<comment type="similarity">
    <text evidence="2">Belongs to the outer membrane factor (OMF) (TC 1.B.17) family.</text>
</comment>
<evidence type="ECO:0000256" key="2">
    <source>
        <dbReference type="ARBA" id="ARBA00007613"/>
    </source>
</evidence>
<dbReference type="NCBIfam" id="TIGR01844">
    <property type="entry name" value="type_I_sec_TolC"/>
    <property type="match status" value="1"/>
</dbReference>
<dbReference type="STRING" id="765913.ThidrDRAFT_1830"/>
<accession>G2E0K7</accession>
<dbReference type="InterPro" id="IPR051906">
    <property type="entry name" value="TolC-like"/>
</dbReference>
<dbReference type="InterPro" id="IPR003423">
    <property type="entry name" value="OMP_efflux"/>
</dbReference>
<evidence type="ECO:0000256" key="6">
    <source>
        <dbReference type="ARBA" id="ARBA00023136"/>
    </source>
</evidence>
<protein>
    <submittedName>
        <fullName evidence="9">Type I secretion outer membrane protein, TolC family</fullName>
    </submittedName>
</protein>
<keyword evidence="10" id="KW-1185">Reference proteome</keyword>
<dbReference type="Proteomes" id="UP000004200">
    <property type="component" value="Unassembled WGS sequence"/>
</dbReference>
<sequence>MRKLFPALFALCLCGVANAEDLLQIYDMAVVSDPALREAEQTLFATREAKPQARALLLPSFSVSGDVQYQDVDSSGHSTGGFAFDRQDSYATQGLQAVVKQSVYSRANWLSLKQSDNVIAQAEAQFRNNQIDLMVRTTEAYFDVLRAADAVTVQEAYLRANERQLEQSKQRFEVGLVAITDVNESQAAYDSARAELITAKNVLNNAWEALRTIVGPANVPLARLGDKLPLAPPKPNSLDAWANTAIRSNYGIIAASEAANSAKREIDIQRAGHYPTVDLQAGYDLSRSDAEYNTDSDTAFVGLSVNVPIFQGGAVTSRTRQAGYQFRAAQDRLDQTRRSVNQQVRDAFRGILSSIEDVKARQAAIVSARSALESTQAGLEVGTRTQVDVLNAQRNLFQAEYDYLSARYNYIINGVKLHQATSTLTRDVLAKGNAWLNPSDLITPPVN</sequence>
<reference evidence="9 10" key="1">
    <citation type="submission" date="2011-06" db="EMBL/GenBank/DDBJ databases">
        <title>The draft genome of Thiorhodococcus drewsii AZ1.</title>
        <authorList>
            <consortium name="US DOE Joint Genome Institute (JGI-PGF)"/>
            <person name="Lucas S."/>
            <person name="Han J."/>
            <person name="Lapidus A."/>
            <person name="Cheng J.-F."/>
            <person name="Goodwin L."/>
            <person name="Pitluck S."/>
            <person name="Peters L."/>
            <person name="Land M.L."/>
            <person name="Hauser L."/>
            <person name="Vogl K."/>
            <person name="Liu Z."/>
            <person name="Imhoff J."/>
            <person name="Thiel V."/>
            <person name="Frigaard N.-U."/>
            <person name="Bryant D.A."/>
            <person name="Woyke T.J."/>
        </authorList>
    </citation>
    <scope>NUCLEOTIDE SEQUENCE [LARGE SCALE GENOMIC DNA]</scope>
    <source>
        <strain evidence="9 10">AZ1</strain>
    </source>
</reference>
<comment type="subcellular location">
    <subcellularLocation>
        <location evidence="1">Cell outer membrane</location>
    </subcellularLocation>
</comment>
<dbReference type="OrthoDB" id="9813458at2"/>
<dbReference type="GO" id="GO:0009279">
    <property type="term" value="C:cell outer membrane"/>
    <property type="evidence" value="ECO:0007669"/>
    <property type="project" value="UniProtKB-SubCell"/>
</dbReference>
<dbReference type="GO" id="GO:0015562">
    <property type="term" value="F:efflux transmembrane transporter activity"/>
    <property type="evidence" value="ECO:0007669"/>
    <property type="project" value="InterPro"/>
</dbReference>
<keyword evidence="6" id="KW-0472">Membrane</keyword>
<dbReference type="GO" id="GO:1990281">
    <property type="term" value="C:efflux pump complex"/>
    <property type="evidence" value="ECO:0007669"/>
    <property type="project" value="TreeGrafter"/>
</dbReference>
<dbReference type="Pfam" id="PF02321">
    <property type="entry name" value="OEP"/>
    <property type="match status" value="2"/>
</dbReference>
<dbReference type="AlphaFoldDB" id="G2E0K7"/>
<dbReference type="PATRIC" id="fig|765913.3.peg.1856"/>
<dbReference type="RefSeq" id="WP_007040544.1">
    <property type="nucleotide sequence ID" value="NZ_AFWT01000011.1"/>
</dbReference>
<proteinExistence type="inferred from homology"/>
<feature type="signal peptide" evidence="8">
    <location>
        <begin position="1"/>
        <end position="19"/>
    </location>
</feature>
<evidence type="ECO:0000256" key="3">
    <source>
        <dbReference type="ARBA" id="ARBA00022448"/>
    </source>
</evidence>
<keyword evidence="4" id="KW-1134">Transmembrane beta strand</keyword>
<evidence type="ECO:0000256" key="7">
    <source>
        <dbReference type="ARBA" id="ARBA00023237"/>
    </source>
</evidence>
<gene>
    <name evidence="9" type="ORF">ThidrDRAFT_1830</name>
</gene>
<comment type="caution">
    <text evidence="9">The sequence shown here is derived from an EMBL/GenBank/DDBJ whole genome shotgun (WGS) entry which is preliminary data.</text>
</comment>
<evidence type="ECO:0000313" key="10">
    <source>
        <dbReference type="Proteomes" id="UP000004200"/>
    </source>
</evidence>
<evidence type="ECO:0000313" key="9">
    <source>
        <dbReference type="EMBL" id="EGV31629.1"/>
    </source>
</evidence>
<dbReference type="PANTHER" id="PTHR30026">
    <property type="entry name" value="OUTER MEMBRANE PROTEIN TOLC"/>
    <property type="match status" value="1"/>
</dbReference>
<name>G2E0K7_9GAMM</name>
<evidence type="ECO:0000256" key="8">
    <source>
        <dbReference type="SAM" id="SignalP"/>
    </source>
</evidence>
<keyword evidence="3" id="KW-0813">Transport</keyword>
<dbReference type="SUPFAM" id="SSF56954">
    <property type="entry name" value="Outer membrane efflux proteins (OEP)"/>
    <property type="match status" value="1"/>
</dbReference>
<dbReference type="InterPro" id="IPR010130">
    <property type="entry name" value="T1SS_OMP_TolC"/>
</dbReference>
<dbReference type="GO" id="GO:0015288">
    <property type="term" value="F:porin activity"/>
    <property type="evidence" value="ECO:0007669"/>
    <property type="project" value="TreeGrafter"/>
</dbReference>
<feature type="chain" id="PRO_5003428901" evidence="8">
    <location>
        <begin position="20"/>
        <end position="447"/>
    </location>
</feature>
<evidence type="ECO:0000256" key="1">
    <source>
        <dbReference type="ARBA" id="ARBA00004442"/>
    </source>
</evidence>
<keyword evidence="8" id="KW-0732">Signal</keyword>